<proteinExistence type="predicted"/>
<dbReference type="Pfam" id="PF04937">
    <property type="entry name" value="DUF659"/>
    <property type="match status" value="1"/>
</dbReference>
<evidence type="ECO:0000313" key="4">
    <source>
        <dbReference type="Proteomes" id="UP000789508"/>
    </source>
</evidence>
<reference evidence="3" key="1">
    <citation type="submission" date="2021-06" db="EMBL/GenBank/DDBJ databases">
        <authorList>
            <person name="Kallberg Y."/>
            <person name="Tangrot J."/>
            <person name="Rosling A."/>
        </authorList>
    </citation>
    <scope>NUCLEOTIDE SEQUENCE</scope>
    <source>
        <strain evidence="3">FL130A</strain>
    </source>
</reference>
<dbReference type="InterPro" id="IPR012337">
    <property type="entry name" value="RNaseH-like_sf"/>
</dbReference>
<dbReference type="Proteomes" id="UP000789508">
    <property type="component" value="Unassembled WGS sequence"/>
</dbReference>
<gene>
    <name evidence="3" type="ORF">ALEPTO_LOCUS12873</name>
</gene>
<feature type="non-terminal residue" evidence="3">
    <location>
        <position position="223"/>
    </location>
</feature>
<keyword evidence="4" id="KW-1185">Reference proteome</keyword>
<accession>A0A9N9IIJ3</accession>
<feature type="domain" description="DUF659" evidence="2">
    <location>
        <begin position="86"/>
        <end position="193"/>
    </location>
</feature>
<protein>
    <submittedName>
        <fullName evidence="3">12178_t:CDS:1</fullName>
    </submittedName>
</protein>
<evidence type="ECO:0000313" key="3">
    <source>
        <dbReference type="EMBL" id="CAG8738685.1"/>
    </source>
</evidence>
<organism evidence="3 4">
    <name type="scientific">Ambispora leptoticha</name>
    <dbReference type="NCBI Taxonomy" id="144679"/>
    <lineage>
        <taxon>Eukaryota</taxon>
        <taxon>Fungi</taxon>
        <taxon>Fungi incertae sedis</taxon>
        <taxon>Mucoromycota</taxon>
        <taxon>Glomeromycotina</taxon>
        <taxon>Glomeromycetes</taxon>
        <taxon>Archaeosporales</taxon>
        <taxon>Ambisporaceae</taxon>
        <taxon>Ambispora</taxon>
    </lineage>
</organism>
<name>A0A9N9IIJ3_9GLOM</name>
<feature type="compositionally biased region" description="Acidic residues" evidence="1">
    <location>
        <begin position="37"/>
        <end position="47"/>
    </location>
</feature>
<dbReference type="InterPro" id="IPR007021">
    <property type="entry name" value="DUF659"/>
</dbReference>
<feature type="non-terminal residue" evidence="3">
    <location>
        <position position="1"/>
    </location>
</feature>
<evidence type="ECO:0000259" key="2">
    <source>
        <dbReference type="Pfam" id="PF04937"/>
    </source>
</evidence>
<sequence>LHQHVLRCSDWPASEKAIYLQKIAEESLAPRKRAHDNEDDTSAEQDSENTHQQSTHLHQNMIGGHLLTKMFSNHFQEKLNMLPSLTDLTVSLDRWTDNSRNSIYGFIALKERQEIVLDILDLSAHRHTSDFLKEKVKEVLLANGIQISSAIFIITDNASNMDKMRRILNEEYPNIIPIRCCLHVFNLIVKDINYKAGKRIKKLNTLWQRFVKQDGILLLKFVW</sequence>
<comment type="caution">
    <text evidence="3">The sequence shown here is derived from an EMBL/GenBank/DDBJ whole genome shotgun (WGS) entry which is preliminary data.</text>
</comment>
<feature type="region of interest" description="Disordered" evidence="1">
    <location>
        <begin position="29"/>
        <end position="56"/>
    </location>
</feature>
<dbReference type="AlphaFoldDB" id="A0A9N9IIJ3"/>
<dbReference type="EMBL" id="CAJVPS010034142">
    <property type="protein sequence ID" value="CAG8738685.1"/>
    <property type="molecule type" value="Genomic_DNA"/>
</dbReference>
<dbReference type="OrthoDB" id="2504957at2759"/>
<evidence type="ECO:0000256" key="1">
    <source>
        <dbReference type="SAM" id="MobiDB-lite"/>
    </source>
</evidence>
<dbReference type="SUPFAM" id="SSF53098">
    <property type="entry name" value="Ribonuclease H-like"/>
    <property type="match status" value="1"/>
</dbReference>